<protein>
    <submittedName>
        <fullName evidence="1">Uncharacterized protein</fullName>
    </submittedName>
</protein>
<comment type="caution">
    <text evidence="1">The sequence shown here is derived from an EMBL/GenBank/DDBJ whole genome shotgun (WGS) entry which is preliminary data.</text>
</comment>
<evidence type="ECO:0000313" key="2">
    <source>
        <dbReference type="Proteomes" id="UP000263336"/>
    </source>
</evidence>
<sequence>MSEAFTKDGVEWFLASIPKDSLGAAEIFEAILKMKPGQKRTFKFDPRDPKLCSPGNVEKFHDEIYKATEAIIKTSYEVNLEKGEYLYTVSVVAQVWK</sequence>
<reference evidence="1 2" key="1">
    <citation type="journal article" date="2018" name="Nat. Biotechnol.">
        <title>A standardized bacterial taxonomy based on genome phylogeny substantially revises the tree of life.</title>
        <authorList>
            <person name="Parks D.H."/>
            <person name="Chuvochina M."/>
            <person name="Waite D.W."/>
            <person name="Rinke C."/>
            <person name="Skarshewski A."/>
            <person name="Chaumeil P.A."/>
            <person name="Hugenholtz P."/>
        </authorList>
    </citation>
    <scope>NUCLEOTIDE SEQUENCE [LARGE SCALE GENOMIC DNA]</scope>
    <source>
        <strain evidence="1">UBA11701</strain>
    </source>
</reference>
<gene>
    <name evidence="1" type="ORF">DEP93_00105</name>
</gene>
<evidence type="ECO:0000313" key="1">
    <source>
        <dbReference type="EMBL" id="HCC41861.1"/>
    </source>
</evidence>
<accession>A0A3D0ZNL2</accession>
<name>A0A3D0ZNL2_UNCKA</name>
<proteinExistence type="predicted"/>
<dbReference type="Proteomes" id="UP000263336">
    <property type="component" value="Unassembled WGS sequence"/>
</dbReference>
<dbReference type="AlphaFoldDB" id="A0A3D0ZNL2"/>
<dbReference type="EMBL" id="DOZN01000001">
    <property type="protein sequence ID" value="HCC41861.1"/>
    <property type="molecule type" value="Genomic_DNA"/>
</dbReference>
<organism evidence="1 2">
    <name type="scientific">candidate division WWE3 bacterium</name>
    <dbReference type="NCBI Taxonomy" id="2053526"/>
    <lineage>
        <taxon>Bacteria</taxon>
        <taxon>Katanobacteria</taxon>
    </lineage>
</organism>